<sequence length="230" mass="25944">MKVVLVWAASLLVTCVGQFLIHQHPCERGNWQATPGAERKYAAKIEASGLGHVRMPNGPYVDCGEFWTDRTFINVTISPCKETSPCIHGKNTAYTITFYANASYADEIRPWWIRNLNISHVDQGKLDGSLLIKQSTEDGKWLMYSIPINFTNPQVNIPMRVTKGQIFKGTVTICPGGFHADTLDIELDVGSIPYYFACCKAQIHFQREWKKCLNYDDPREDSAPPARSEL</sequence>
<name>A0A0K8R9J1_IXORI</name>
<protein>
    <submittedName>
        <fullName evidence="2">Putative ml domain protein</fullName>
    </submittedName>
</protein>
<evidence type="ECO:0000256" key="1">
    <source>
        <dbReference type="SAM" id="SignalP"/>
    </source>
</evidence>
<feature type="chain" id="PRO_5005516443" evidence="1">
    <location>
        <begin position="18"/>
        <end position="230"/>
    </location>
</feature>
<feature type="signal peptide" evidence="1">
    <location>
        <begin position="1"/>
        <end position="17"/>
    </location>
</feature>
<dbReference type="EMBL" id="GADI01006699">
    <property type="protein sequence ID" value="JAA67109.1"/>
    <property type="molecule type" value="mRNA"/>
</dbReference>
<accession>A0A0K8R9J1</accession>
<proteinExistence type="evidence at transcript level"/>
<dbReference type="AlphaFoldDB" id="A0A0K8R9J1"/>
<evidence type="ECO:0000313" key="2">
    <source>
        <dbReference type="EMBL" id="JAA67109.1"/>
    </source>
</evidence>
<reference evidence="2" key="1">
    <citation type="submission" date="2012-12" db="EMBL/GenBank/DDBJ databases">
        <title>Identification and characterization of a phenylalanine ammonia-lyase gene family in Isatis indigotica Fort.</title>
        <authorList>
            <person name="Liu Q."/>
            <person name="Chen J."/>
            <person name="Zhou X."/>
            <person name="Di P."/>
            <person name="Xiao Y."/>
            <person name="Xuan H."/>
            <person name="Zhang L."/>
            <person name="Chen W."/>
        </authorList>
    </citation>
    <scope>NUCLEOTIDE SEQUENCE</scope>
    <source>
        <tissue evidence="2">Salivary gland</tissue>
    </source>
</reference>
<keyword evidence="1" id="KW-0732">Signal</keyword>
<organism evidence="2">
    <name type="scientific">Ixodes ricinus</name>
    <name type="common">Common tick</name>
    <name type="synonym">Acarus ricinus</name>
    <dbReference type="NCBI Taxonomy" id="34613"/>
    <lineage>
        <taxon>Eukaryota</taxon>
        <taxon>Metazoa</taxon>
        <taxon>Ecdysozoa</taxon>
        <taxon>Arthropoda</taxon>
        <taxon>Chelicerata</taxon>
        <taxon>Arachnida</taxon>
        <taxon>Acari</taxon>
        <taxon>Parasitiformes</taxon>
        <taxon>Ixodida</taxon>
        <taxon>Ixodoidea</taxon>
        <taxon>Ixodidae</taxon>
        <taxon>Ixodinae</taxon>
        <taxon>Ixodes</taxon>
    </lineage>
</organism>